<dbReference type="AlphaFoldDB" id="A0A059FE27"/>
<dbReference type="eggNOG" id="COG3600">
    <property type="taxonomic scope" value="Bacteria"/>
</dbReference>
<sequence>MSEPVDVLVAANAVIRVAKVAGLDITHLKLQKILYFAYAIFLVEENERLLDAEFEAWQYGPVIRELYAELKPRGASELVDPIRVVDPATGVPLQEEAEIDEKRLAFLQRITLFYGKLTSGQLVSKSHATGGPWSVTVEEAERELNVGMIISDETIRKYYRQQWLGANLDTNTEQKKFEDDHDTPIATRGFR</sequence>
<protein>
    <recommendedName>
        <fullName evidence="1">Antitoxin SocA-like Panacea domain-containing protein</fullName>
    </recommendedName>
</protein>
<proteinExistence type="predicted"/>
<accession>A0A059FE27</accession>
<dbReference type="RefSeq" id="WP_035618583.1">
    <property type="nucleotide sequence ID" value="NZ_ARYK01000009.1"/>
</dbReference>
<dbReference type="STRING" id="1280950.HJO_15194"/>
<name>A0A059FE27_9PROT</name>
<reference evidence="2 3" key="1">
    <citation type="journal article" date="2014" name="Antonie Van Leeuwenhoek">
        <title>Hyphomonas beringensis sp. nov. and Hyphomonas chukchiensis sp. nov., isolated from surface seawater of the Bering Sea and Chukchi Sea.</title>
        <authorList>
            <person name="Li C."/>
            <person name="Lai Q."/>
            <person name="Li G."/>
            <person name="Dong C."/>
            <person name="Wang J."/>
            <person name="Liao Y."/>
            <person name="Shao Z."/>
        </authorList>
    </citation>
    <scope>NUCLEOTIDE SEQUENCE [LARGE SCALE GENOMIC DNA]</scope>
    <source>
        <strain evidence="2 3">MHS-2</strain>
    </source>
</reference>
<dbReference type="PATRIC" id="fig|1280950.3.peg.3052"/>
<dbReference type="NCBIfam" id="NF047745">
    <property type="entry name" value="SocA_antitoxin"/>
    <property type="match status" value="1"/>
</dbReference>
<dbReference type="EMBL" id="ARYK01000009">
    <property type="protein sequence ID" value="KCZ88874.1"/>
    <property type="molecule type" value="Genomic_DNA"/>
</dbReference>
<gene>
    <name evidence="2" type="ORF">HJO_15194</name>
</gene>
<evidence type="ECO:0000259" key="1">
    <source>
        <dbReference type="Pfam" id="PF13274"/>
    </source>
</evidence>
<dbReference type="OrthoDB" id="9799173at2"/>
<feature type="domain" description="Antitoxin SocA-like Panacea" evidence="1">
    <location>
        <begin position="30"/>
        <end position="133"/>
    </location>
</feature>
<dbReference type="InterPro" id="IPR025272">
    <property type="entry name" value="SocA_Panacea"/>
</dbReference>
<dbReference type="Proteomes" id="UP000025171">
    <property type="component" value="Unassembled WGS sequence"/>
</dbReference>
<comment type="caution">
    <text evidence="2">The sequence shown here is derived from an EMBL/GenBank/DDBJ whole genome shotgun (WGS) entry which is preliminary data.</text>
</comment>
<organism evidence="2 3">
    <name type="scientific">Hyphomonas johnsonii MHS-2</name>
    <dbReference type="NCBI Taxonomy" id="1280950"/>
    <lineage>
        <taxon>Bacteria</taxon>
        <taxon>Pseudomonadati</taxon>
        <taxon>Pseudomonadota</taxon>
        <taxon>Alphaproteobacteria</taxon>
        <taxon>Hyphomonadales</taxon>
        <taxon>Hyphomonadaceae</taxon>
        <taxon>Hyphomonas</taxon>
    </lineage>
</organism>
<dbReference type="Pfam" id="PF13274">
    <property type="entry name" value="SocA_Panacea"/>
    <property type="match status" value="1"/>
</dbReference>
<evidence type="ECO:0000313" key="2">
    <source>
        <dbReference type="EMBL" id="KCZ88874.1"/>
    </source>
</evidence>
<evidence type="ECO:0000313" key="3">
    <source>
        <dbReference type="Proteomes" id="UP000025171"/>
    </source>
</evidence>
<keyword evidence="3" id="KW-1185">Reference proteome</keyword>